<name>A0A4C2E1A5_9SACH</name>
<dbReference type="SUPFAM" id="SSF48403">
    <property type="entry name" value="Ankyrin repeat"/>
    <property type="match status" value="1"/>
</dbReference>
<reference evidence="4 5" key="1">
    <citation type="submission" date="2019-01" db="EMBL/GenBank/DDBJ databases">
        <title>Draft Genome Sequencing of Zygosaccharomyces mellis Ca-7.</title>
        <authorList>
            <person name="Shiwa Y."/>
            <person name="Kanesaki Y."/>
            <person name="Ishige T."/>
            <person name="Mura K."/>
            <person name="Hori T."/>
            <person name="Tamura T."/>
        </authorList>
    </citation>
    <scope>NUCLEOTIDE SEQUENCE [LARGE SCALE GENOMIC DNA]</scope>
    <source>
        <strain evidence="4 5">Ca-7</strain>
    </source>
</reference>
<dbReference type="OrthoDB" id="19174at2759"/>
<dbReference type="Pfam" id="PF12796">
    <property type="entry name" value="Ank_2"/>
    <property type="match status" value="1"/>
</dbReference>
<evidence type="ECO:0000313" key="5">
    <source>
        <dbReference type="Proteomes" id="UP000301737"/>
    </source>
</evidence>
<keyword evidence="5" id="KW-1185">Reference proteome</keyword>
<dbReference type="InterPro" id="IPR036770">
    <property type="entry name" value="Ankyrin_rpt-contain_sf"/>
</dbReference>
<accession>A0A4C2E1A5</accession>
<evidence type="ECO:0000256" key="3">
    <source>
        <dbReference type="PROSITE-ProRule" id="PRU00023"/>
    </source>
</evidence>
<organism evidence="4 5">
    <name type="scientific">Zygosaccharomyces mellis</name>
    <dbReference type="NCBI Taxonomy" id="42258"/>
    <lineage>
        <taxon>Eukaryota</taxon>
        <taxon>Fungi</taxon>
        <taxon>Dikarya</taxon>
        <taxon>Ascomycota</taxon>
        <taxon>Saccharomycotina</taxon>
        <taxon>Saccharomycetes</taxon>
        <taxon>Saccharomycetales</taxon>
        <taxon>Saccharomycetaceae</taxon>
        <taxon>Zygosaccharomyces</taxon>
    </lineage>
</organism>
<dbReference type="PANTHER" id="PTHR24180:SF57">
    <property type="entry name" value="ANKYRIN REPEAT DOMAIN-CONTAINING PROTEIN 39"/>
    <property type="match status" value="1"/>
</dbReference>
<comment type="caution">
    <text evidence="4">The sequence shown here is derived from an EMBL/GenBank/DDBJ whole genome shotgun (WGS) entry which is preliminary data.</text>
</comment>
<dbReference type="PROSITE" id="PS50088">
    <property type="entry name" value="ANK_REPEAT"/>
    <property type="match status" value="1"/>
</dbReference>
<dbReference type="PANTHER" id="PTHR24180">
    <property type="entry name" value="CYCLIN-DEPENDENT KINASE INHIBITOR 2C-RELATED"/>
    <property type="match status" value="1"/>
</dbReference>
<dbReference type="EMBL" id="BIMX01000002">
    <property type="protein sequence ID" value="GCE97711.1"/>
    <property type="molecule type" value="Genomic_DNA"/>
</dbReference>
<dbReference type="AlphaFoldDB" id="A0A4C2E1A5"/>
<dbReference type="Gene3D" id="1.25.40.20">
    <property type="entry name" value="Ankyrin repeat-containing domain"/>
    <property type="match status" value="1"/>
</dbReference>
<proteinExistence type="predicted"/>
<keyword evidence="1" id="KW-0677">Repeat</keyword>
<protein>
    <submittedName>
        <fullName evidence="4">Uncharacterized protein</fullName>
    </submittedName>
</protein>
<evidence type="ECO:0000313" key="4">
    <source>
        <dbReference type="EMBL" id="GCE97711.1"/>
    </source>
</evidence>
<dbReference type="InterPro" id="IPR051637">
    <property type="entry name" value="Ank_repeat_dom-contain_49"/>
</dbReference>
<dbReference type="PROSITE" id="PS50297">
    <property type="entry name" value="ANK_REP_REGION"/>
    <property type="match status" value="1"/>
</dbReference>
<sequence length="208" mass="23497">MNVWIAASDGRTSTVGKLLQESYQRDGNVKDPNGYTPVHAAAAYGHIELLRKLCQEYGGNINVKDNEGDTPLHHCEDVHTAKVILEELGGDISVQNEEGKTALQSAEEDTEFPELIRYLRIKSGISADEDSLGVDANQWAQFKDNIRYTMETEPANDDPESMERRQKLEEILRGDNPEQELQSYIREVIRSQVATENDPEIPEAKRRK</sequence>
<dbReference type="InterPro" id="IPR002110">
    <property type="entry name" value="Ankyrin_rpt"/>
</dbReference>
<gene>
    <name evidence="4" type="ORF">ZYGM_004751</name>
</gene>
<evidence type="ECO:0000256" key="2">
    <source>
        <dbReference type="ARBA" id="ARBA00023043"/>
    </source>
</evidence>
<dbReference type="SMART" id="SM00248">
    <property type="entry name" value="ANK"/>
    <property type="match status" value="2"/>
</dbReference>
<dbReference type="Proteomes" id="UP000301737">
    <property type="component" value="Unassembled WGS sequence"/>
</dbReference>
<feature type="repeat" description="ANK" evidence="3">
    <location>
        <begin position="33"/>
        <end position="66"/>
    </location>
</feature>
<keyword evidence="2 3" id="KW-0040">ANK repeat</keyword>
<evidence type="ECO:0000256" key="1">
    <source>
        <dbReference type="ARBA" id="ARBA00022737"/>
    </source>
</evidence>